<keyword evidence="4" id="KW-0812">Transmembrane</keyword>
<dbReference type="EMBL" id="JAZGLY010000001">
    <property type="protein sequence ID" value="MEE6185977.1"/>
    <property type="molecule type" value="Genomic_DNA"/>
</dbReference>
<feature type="domain" description="Outer membrane protein beta-barrel" evidence="11">
    <location>
        <begin position="373"/>
        <end position="782"/>
    </location>
</feature>
<keyword evidence="13" id="KW-1185">Reference proteome</keyword>
<evidence type="ECO:0000259" key="11">
    <source>
        <dbReference type="Pfam" id="PF14905"/>
    </source>
</evidence>
<dbReference type="Gene3D" id="2.40.170.20">
    <property type="entry name" value="TonB-dependent receptor, beta-barrel domain"/>
    <property type="match status" value="1"/>
</dbReference>
<evidence type="ECO:0000259" key="10">
    <source>
        <dbReference type="Pfam" id="PF07715"/>
    </source>
</evidence>
<evidence type="ECO:0000256" key="5">
    <source>
        <dbReference type="ARBA" id="ARBA00022729"/>
    </source>
</evidence>
<evidence type="ECO:0000256" key="2">
    <source>
        <dbReference type="ARBA" id="ARBA00022448"/>
    </source>
</evidence>
<evidence type="ECO:0000313" key="12">
    <source>
        <dbReference type="EMBL" id="MEE6185977.1"/>
    </source>
</evidence>
<dbReference type="PANTHER" id="PTHR30069:SF29">
    <property type="entry name" value="HEMOGLOBIN AND HEMOGLOBIN-HAPTOGLOBIN-BINDING PROTEIN 1-RELATED"/>
    <property type="match status" value="1"/>
</dbReference>
<keyword evidence="3" id="KW-1134">Transmembrane beta strand</keyword>
<keyword evidence="5 9" id="KW-0732">Signal</keyword>
<feature type="region of interest" description="Disordered" evidence="8">
    <location>
        <begin position="793"/>
        <end position="812"/>
    </location>
</feature>
<dbReference type="SUPFAM" id="SSF49464">
    <property type="entry name" value="Carboxypeptidase regulatory domain-like"/>
    <property type="match status" value="1"/>
</dbReference>
<dbReference type="InterPro" id="IPR037066">
    <property type="entry name" value="Plug_dom_sf"/>
</dbReference>
<sequence length="812" mass="90727">MKQLIALLTTYVFCTTVNAQVISGTITDTELKPLSKASVSLLKAEDSSLVKLSVADDKGSYRFEDIRPGNYLLQVTSIGYIPTYSDRFSLQHTTVKDLIMEKINTQLAGVVVTAKKPPVEVKAGKTVVNVDASPTNAGLNVLEILEKSPGVSVDADGNISLKGKGGVLVLIDGKPTYLSGTQLASLLKSIQSSNLNQIEIMTTPPAKYDAEGNTGIINIKTKKGSIKGVNGNVDLNYAQGLYPKYNGGANINYRNNKWNLFGSYNGGTWEGLSTLDLYRRFYSDNIQNGASAQFTYRHNKSYWHNAKVGADYYFSDKDVVGVVVTGSDSKWRSWQNTTSHLKDASDITTTTFISDAYNAVSFSNINTNVNYKHTFDSSGREITVDLDYGYYKNNGDNLLTTEIYNPDNTKIGNTILLDGDFPSFIKIRSGKIDYLHPFTKDLKLEAGIKSSYVNTNNEVIYRRDTSTGWWPDVSRSNHFIYKENINAAYGILSATVKKWELTAGLRLENTIARGTQIKNDSSFKRNYTNLFPNVGVTYAVNDKNQLSLAYSRRIRRPNYEDLNPFVFFLDSLTYGQGNPYLQPQFSNNVELSHTFNRFLTTTINYTLTNNIITEILQQDNEKKTAFQVKDNISKMRQWGITITANKQVKKWWMANVYANLYNNKYNGIYNNGSVNIPVEVNVTGFMGNMSNTFTFAKTWMAELSGWYAYRLSEGLLIGTSMGSLNMAVAKQILNKKGTIKAGVRDIFRTSNFNGFTRYADVNIDIRNSRKMDNPVFNVSFVYKFGKNGISQARNRTGSAGEEQNRIKSGAGE</sequence>
<dbReference type="PANTHER" id="PTHR30069">
    <property type="entry name" value="TONB-DEPENDENT OUTER MEMBRANE RECEPTOR"/>
    <property type="match status" value="1"/>
</dbReference>
<accession>A0ABU7RD99</accession>
<keyword evidence="12" id="KW-0675">Receptor</keyword>
<keyword evidence="2" id="KW-0813">Transport</keyword>
<gene>
    <name evidence="12" type="ORF">V2H41_01700</name>
</gene>
<feature type="signal peptide" evidence="9">
    <location>
        <begin position="1"/>
        <end position="19"/>
    </location>
</feature>
<reference evidence="12 13" key="1">
    <citation type="submission" date="2024-01" db="EMBL/GenBank/DDBJ databases">
        <title>Niabella digestum sp. nov., isolated from waste digestion system.</title>
        <authorList>
            <person name="Zhang L."/>
        </authorList>
    </citation>
    <scope>NUCLEOTIDE SEQUENCE [LARGE SCALE GENOMIC DNA]</scope>
    <source>
        <strain evidence="12 13">A18</strain>
    </source>
</reference>
<comment type="caution">
    <text evidence="12">The sequence shown here is derived from an EMBL/GenBank/DDBJ whole genome shotgun (WGS) entry which is preliminary data.</text>
</comment>
<dbReference type="Pfam" id="PF07715">
    <property type="entry name" value="Plug"/>
    <property type="match status" value="1"/>
</dbReference>
<dbReference type="Pfam" id="PF14905">
    <property type="entry name" value="OMP_b-brl_3"/>
    <property type="match status" value="1"/>
</dbReference>
<evidence type="ECO:0000256" key="6">
    <source>
        <dbReference type="ARBA" id="ARBA00023136"/>
    </source>
</evidence>
<organism evidence="12 13">
    <name type="scientific">Niabella digestorum</name>
    <dbReference type="NCBI Taxonomy" id="3117701"/>
    <lineage>
        <taxon>Bacteria</taxon>
        <taxon>Pseudomonadati</taxon>
        <taxon>Bacteroidota</taxon>
        <taxon>Chitinophagia</taxon>
        <taxon>Chitinophagales</taxon>
        <taxon>Chitinophagaceae</taxon>
        <taxon>Niabella</taxon>
    </lineage>
</organism>
<dbReference type="Gene3D" id="2.60.40.1120">
    <property type="entry name" value="Carboxypeptidase-like, regulatory domain"/>
    <property type="match status" value="1"/>
</dbReference>
<dbReference type="InterPro" id="IPR036942">
    <property type="entry name" value="Beta-barrel_TonB_sf"/>
</dbReference>
<evidence type="ECO:0000256" key="3">
    <source>
        <dbReference type="ARBA" id="ARBA00022452"/>
    </source>
</evidence>
<dbReference type="Proteomes" id="UP001357452">
    <property type="component" value="Unassembled WGS sequence"/>
</dbReference>
<feature type="chain" id="PRO_5045176529" evidence="9">
    <location>
        <begin position="20"/>
        <end position="812"/>
    </location>
</feature>
<comment type="subcellular location">
    <subcellularLocation>
        <location evidence="1">Cell outer membrane</location>
        <topology evidence="1">Multi-pass membrane protein</topology>
    </subcellularLocation>
</comment>
<dbReference type="InterPro" id="IPR012910">
    <property type="entry name" value="Plug_dom"/>
</dbReference>
<evidence type="ECO:0000256" key="9">
    <source>
        <dbReference type="SAM" id="SignalP"/>
    </source>
</evidence>
<protein>
    <submittedName>
        <fullName evidence="12">TonB-dependent receptor</fullName>
    </submittedName>
</protein>
<dbReference type="InterPro" id="IPR039426">
    <property type="entry name" value="TonB-dep_rcpt-like"/>
</dbReference>
<keyword evidence="7" id="KW-0998">Cell outer membrane</keyword>
<dbReference type="InterPro" id="IPR008969">
    <property type="entry name" value="CarboxyPept-like_regulatory"/>
</dbReference>
<feature type="domain" description="TonB-dependent receptor plug" evidence="10">
    <location>
        <begin position="122"/>
        <end position="212"/>
    </location>
</feature>
<dbReference type="RefSeq" id="WP_330973383.1">
    <property type="nucleotide sequence ID" value="NZ_JAZGLY010000001.1"/>
</dbReference>
<dbReference type="Pfam" id="PF13620">
    <property type="entry name" value="CarboxypepD_reg"/>
    <property type="match status" value="1"/>
</dbReference>
<evidence type="ECO:0000256" key="8">
    <source>
        <dbReference type="SAM" id="MobiDB-lite"/>
    </source>
</evidence>
<evidence type="ECO:0000313" key="13">
    <source>
        <dbReference type="Proteomes" id="UP001357452"/>
    </source>
</evidence>
<keyword evidence="6" id="KW-0472">Membrane</keyword>
<evidence type="ECO:0000256" key="7">
    <source>
        <dbReference type="ARBA" id="ARBA00023237"/>
    </source>
</evidence>
<dbReference type="SUPFAM" id="SSF56935">
    <property type="entry name" value="Porins"/>
    <property type="match status" value="1"/>
</dbReference>
<dbReference type="Gene3D" id="2.170.130.10">
    <property type="entry name" value="TonB-dependent receptor, plug domain"/>
    <property type="match status" value="1"/>
</dbReference>
<dbReference type="InterPro" id="IPR041700">
    <property type="entry name" value="OMP_b-brl_3"/>
</dbReference>
<proteinExistence type="predicted"/>
<evidence type="ECO:0000256" key="1">
    <source>
        <dbReference type="ARBA" id="ARBA00004571"/>
    </source>
</evidence>
<evidence type="ECO:0000256" key="4">
    <source>
        <dbReference type="ARBA" id="ARBA00022692"/>
    </source>
</evidence>
<name>A0ABU7RD99_9BACT</name>